<organism evidence="1 2">
    <name type="scientific">Lepidopterella palustris CBS 459.81</name>
    <dbReference type="NCBI Taxonomy" id="1314670"/>
    <lineage>
        <taxon>Eukaryota</taxon>
        <taxon>Fungi</taxon>
        <taxon>Dikarya</taxon>
        <taxon>Ascomycota</taxon>
        <taxon>Pezizomycotina</taxon>
        <taxon>Dothideomycetes</taxon>
        <taxon>Pleosporomycetidae</taxon>
        <taxon>Mytilinidiales</taxon>
        <taxon>Argynnaceae</taxon>
        <taxon>Lepidopterella</taxon>
    </lineage>
</organism>
<accession>A0A8E2DWC5</accession>
<evidence type="ECO:0000313" key="2">
    <source>
        <dbReference type="Proteomes" id="UP000250266"/>
    </source>
</evidence>
<sequence length="94" mass="9943">MNIHRTRIWPERVGPLPASAIKCVRLPSNVTQAWGILIGSSCRTARSVRFGSSGLPSLSCYLRGSGTLYTRELLASSVAACSVACCSAASISQQ</sequence>
<dbReference type="AlphaFoldDB" id="A0A8E2DWC5"/>
<name>A0A8E2DWC5_9PEZI</name>
<keyword evidence="2" id="KW-1185">Reference proteome</keyword>
<reference evidence="1 2" key="1">
    <citation type="journal article" date="2016" name="Nat. Commun.">
        <title>Ectomycorrhizal ecology is imprinted in the genome of the dominant symbiotic fungus Cenococcum geophilum.</title>
        <authorList>
            <consortium name="DOE Joint Genome Institute"/>
            <person name="Peter M."/>
            <person name="Kohler A."/>
            <person name="Ohm R.A."/>
            <person name="Kuo A."/>
            <person name="Krutzmann J."/>
            <person name="Morin E."/>
            <person name="Arend M."/>
            <person name="Barry K.W."/>
            <person name="Binder M."/>
            <person name="Choi C."/>
            <person name="Clum A."/>
            <person name="Copeland A."/>
            <person name="Grisel N."/>
            <person name="Haridas S."/>
            <person name="Kipfer T."/>
            <person name="LaButti K."/>
            <person name="Lindquist E."/>
            <person name="Lipzen A."/>
            <person name="Maire R."/>
            <person name="Meier B."/>
            <person name="Mihaltcheva S."/>
            <person name="Molinier V."/>
            <person name="Murat C."/>
            <person name="Poggeler S."/>
            <person name="Quandt C.A."/>
            <person name="Sperisen C."/>
            <person name="Tritt A."/>
            <person name="Tisserant E."/>
            <person name="Crous P.W."/>
            <person name="Henrissat B."/>
            <person name="Nehls U."/>
            <person name="Egli S."/>
            <person name="Spatafora J.W."/>
            <person name="Grigoriev I.V."/>
            <person name="Martin F.M."/>
        </authorList>
    </citation>
    <scope>NUCLEOTIDE SEQUENCE [LARGE SCALE GENOMIC DNA]</scope>
    <source>
        <strain evidence="1 2">CBS 459.81</strain>
    </source>
</reference>
<protein>
    <submittedName>
        <fullName evidence="1">Uncharacterized protein</fullName>
    </submittedName>
</protein>
<dbReference type="EMBL" id="KV746786">
    <property type="protein sequence ID" value="OCK72746.1"/>
    <property type="molecule type" value="Genomic_DNA"/>
</dbReference>
<proteinExistence type="predicted"/>
<gene>
    <name evidence="1" type="ORF">K432DRAFT_65121</name>
</gene>
<evidence type="ECO:0000313" key="1">
    <source>
        <dbReference type="EMBL" id="OCK72746.1"/>
    </source>
</evidence>
<dbReference type="Proteomes" id="UP000250266">
    <property type="component" value="Unassembled WGS sequence"/>
</dbReference>